<dbReference type="SUPFAM" id="SSF81321">
    <property type="entry name" value="Family A G protein-coupled receptor-like"/>
    <property type="match status" value="1"/>
</dbReference>
<dbReference type="EMBL" id="CAJNYD010002555">
    <property type="protein sequence ID" value="CAF3428587.1"/>
    <property type="molecule type" value="Genomic_DNA"/>
</dbReference>
<feature type="transmembrane region" description="Helical" evidence="8">
    <location>
        <begin position="274"/>
        <end position="296"/>
    </location>
</feature>
<feature type="domain" description="G-protein coupled receptors family 1 profile" evidence="9">
    <location>
        <begin position="33"/>
        <end position="293"/>
    </location>
</feature>
<dbReference type="InterPro" id="IPR017452">
    <property type="entry name" value="GPCR_Rhodpsn_7TM"/>
</dbReference>
<dbReference type="PROSITE" id="PS50262">
    <property type="entry name" value="G_PROTEIN_RECEP_F1_2"/>
    <property type="match status" value="1"/>
</dbReference>
<feature type="transmembrane region" description="Helical" evidence="8">
    <location>
        <begin position="229"/>
        <end position="254"/>
    </location>
</feature>
<dbReference type="EMBL" id="CAJNXB010005389">
    <property type="protein sequence ID" value="CAF3422122.1"/>
    <property type="molecule type" value="Genomic_DNA"/>
</dbReference>
<keyword evidence="2 8" id="KW-0812">Transmembrane</keyword>
<name>A0A820TW10_9BILA</name>
<protein>
    <recommendedName>
        <fullName evidence="9">G-protein coupled receptors family 1 profile domain-containing protein</fullName>
    </recommendedName>
</protein>
<dbReference type="Proteomes" id="UP000663851">
    <property type="component" value="Unassembled WGS sequence"/>
</dbReference>
<evidence type="ECO:0000256" key="8">
    <source>
        <dbReference type="SAM" id="Phobius"/>
    </source>
</evidence>
<organism evidence="14 16">
    <name type="scientific">Rotaria socialis</name>
    <dbReference type="NCBI Taxonomy" id="392032"/>
    <lineage>
        <taxon>Eukaryota</taxon>
        <taxon>Metazoa</taxon>
        <taxon>Spiralia</taxon>
        <taxon>Gnathifera</taxon>
        <taxon>Rotifera</taxon>
        <taxon>Eurotatoria</taxon>
        <taxon>Bdelloidea</taxon>
        <taxon>Philodinida</taxon>
        <taxon>Philodinidae</taxon>
        <taxon>Rotaria</taxon>
    </lineage>
</organism>
<dbReference type="GO" id="GO:0005886">
    <property type="term" value="C:plasma membrane"/>
    <property type="evidence" value="ECO:0007669"/>
    <property type="project" value="TreeGrafter"/>
</dbReference>
<evidence type="ECO:0000259" key="9">
    <source>
        <dbReference type="PROSITE" id="PS50262"/>
    </source>
</evidence>
<comment type="caution">
    <text evidence="14">The sequence shown here is derived from an EMBL/GenBank/DDBJ whole genome shotgun (WGS) entry which is preliminary data.</text>
</comment>
<evidence type="ECO:0000313" key="10">
    <source>
        <dbReference type="EMBL" id="CAF3385754.1"/>
    </source>
</evidence>
<keyword evidence="5 8" id="KW-0472">Membrane</keyword>
<dbReference type="Gene3D" id="1.20.1070.10">
    <property type="entry name" value="Rhodopsin 7-helix transmembrane proteins"/>
    <property type="match status" value="1"/>
</dbReference>
<comment type="subcellular location">
    <subcellularLocation>
        <location evidence="1">Membrane</location>
        <topology evidence="1">Multi-pass membrane protein</topology>
    </subcellularLocation>
</comment>
<evidence type="ECO:0000256" key="4">
    <source>
        <dbReference type="ARBA" id="ARBA00023040"/>
    </source>
</evidence>
<evidence type="ECO:0000313" key="13">
    <source>
        <dbReference type="EMBL" id="CAF4376853.1"/>
    </source>
</evidence>
<keyword evidence="3 8" id="KW-1133">Transmembrane helix</keyword>
<evidence type="ECO:0000313" key="15">
    <source>
        <dbReference type="EMBL" id="CAF4780826.1"/>
    </source>
</evidence>
<dbReference type="EMBL" id="CAJOBR010004418">
    <property type="protein sequence ID" value="CAF4780826.1"/>
    <property type="molecule type" value="Genomic_DNA"/>
</dbReference>
<evidence type="ECO:0000256" key="6">
    <source>
        <dbReference type="ARBA" id="ARBA00023170"/>
    </source>
</evidence>
<proteinExistence type="predicted"/>
<evidence type="ECO:0000256" key="7">
    <source>
        <dbReference type="ARBA" id="ARBA00023224"/>
    </source>
</evidence>
<dbReference type="PANTHER" id="PTHR24243:SF230">
    <property type="entry name" value="G-PROTEIN COUPLED RECEPTORS FAMILY 1 PROFILE DOMAIN-CONTAINING PROTEIN"/>
    <property type="match status" value="1"/>
</dbReference>
<feature type="transmembrane region" description="Helical" evidence="8">
    <location>
        <begin position="138"/>
        <end position="157"/>
    </location>
</feature>
<dbReference type="EMBL" id="CAJOBP010005574">
    <property type="protein sequence ID" value="CAF4472913.1"/>
    <property type="molecule type" value="Genomic_DNA"/>
</dbReference>
<dbReference type="EMBL" id="CAJOBO010001426">
    <property type="protein sequence ID" value="CAF4376853.1"/>
    <property type="molecule type" value="Genomic_DNA"/>
</dbReference>
<evidence type="ECO:0000256" key="2">
    <source>
        <dbReference type="ARBA" id="ARBA00022692"/>
    </source>
</evidence>
<dbReference type="EMBL" id="CAJNYT010000941">
    <property type="protein sequence ID" value="CAF3385754.1"/>
    <property type="molecule type" value="Genomic_DNA"/>
</dbReference>
<evidence type="ECO:0000256" key="5">
    <source>
        <dbReference type="ARBA" id="ARBA00023136"/>
    </source>
</evidence>
<feature type="transmembrane region" description="Helical" evidence="8">
    <location>
        <begin position="53"/>
        <end position="77"/>
    </location>
</feature>
<evidence type="ECO:0000313" key="14">
    <source>
        <dbReference type="EMBL" id="CAF4472913.1"/>
    </source>
</evidence>
<dbReference type="Proteomes" id="UP000663825">
    <property type="component" value="Unassembled WGS sequence"/>
</dbReference>
<feature type="transmembrane region" description="Helical" evidence="8">
    <location>
        <begin position="182"/>
        <end position="208"/>
    </location>
</feature>
<dbReference type="AlphaFoldDB" id="A0A820TW10"/>
<gene>
    <name evidence="10" type="ORF">GRG538_LOCUS8631</name>
    <name evidence="13" type="ORF">HFQ381_LOCUS18450</name>
    <name evidence="12" type="ORF">LUA448_LOCUS20131</name>
    <name evidence="15" type="ORF">QYT958_LOCUS22707</name>
    <name evidence="11" type="ORF">TIS948_LOCUS29562</name>
    <name evidence="14" type="ORF">UJA718_LOCUS24323</name>
</gene>
<dbReference type="Proteomes" id="UP000663833">
    <property type="component" value="Unassembled WGS sequence"/>
</dbReference>
<evidence type="ECO:0000256" key="3">
    <source>
        <dbReference type="ARBA" id="ARBA00022989"/>
    </source>
</evidence>
<dbReference type="GO" id="GO:0004930">
    <property type="term" value="F:G protein-coupled receptor activity"/>
    <property type="evidence" value="ECO:0007669"/>
    <property type="project" value="UniProtKB-KW"/>
</dbReference>
<reference evidence="14" key="1">
    <citation type="submission" date="2021-02" db="EMBL/GenBank/DDBJ databases">
        <authorList>
            <person name="Nowell W R."/>
        </authorList>
    </citation>
    <scope>NUCLEOTIDE SEQUENCE</scope>
</reference>
<evidence type="ECO:0000313" key="11">
    <source>
        <dbReference type="EMBL" id="CAF3422122.1"/>
    </source>
</evidence>
<dbReference type="PANTHER" id="PTHR24243">
    <property type="entry name" value="G-PROTEIN COUPLED RECEPTOR"/>
    <property type="match status" value="1"/>
</dbReference>
<accession>A0A820TW10</accession>
<evidence type="ECO:0000313" key="12">
    <source>
        <dbReference type="EMBL" id="CAF3428587.1"/>
    </source>
</evidence>
<keyword evidence="16" id="KW-1185">Reference proteome</keyword>
<feature type="transmembrane region" description="Helical" evidence="8">
    <location>
        <begin position="97"/>
        <end position="117"/>
    </location>
</feature>
<evidence type="ECO:0000256" key="1">
    <source>
        <dbReference type="ARBA" id="ARBA00004141"/>
    </source>
</evidence>
<keyword evidence="6" id="KW-0675">Receptor</keyword>
<feature type="transmembrane region" description="Helical" evidence="8">
    <location>
        <begin position="20"/>
        <end position="41"/>
    </location>
</feature>
<evidence type="ECO:0000313" key="16">
    <source>
        <dbReference type="Proteomes" id="UP000663873"/>
    </source>
</evidence>
<dbReference type="Proteomes" id="UP000663873">
    <property type="component" value="Unassembled WGS sequence"/>
</dbReference>
<keyword evidence="7" id="KW-0807">Transducer</keyword>
<keyword evidence="4" id="KW-0297">G-protein coupled receptor</keyword>
<dbReference type="OrthoDB" id="10014228at2759"/>
<dbReference type="Proteomes" id="UP000663848">
    <property type="component" value="Unassembled WGS sequence"/>
</dbReference>
<dbReference type="Proteomes" id="UP000663872">
    <property type="component" value="Unassembled WGS sequence"/>
</dbReference>
<sequence>MPSPKTTIDILDSVIRYLNISVGLFLFVFGIAGNLLNIVVFSSLKTFRRNPCAVCLLVLSCCENGTLILNTLIDVLASMLNDTFDANAILPCKIRAAFAQIFATISLSMMCFSAIDQSISTSMPERHHGINPKIMRRLIAIITVLSCVHAIPFFIYYDIQPLPGTNLTICRITDAGEVFSKYFIYINLPLVNGVIPVTIMILFGLLSSRNVHRMYNRRIYIVRLRLEKQLTGMVLAKIFSFAVTVVPFLIVYIIRYSISLYITDPIFQNQILLAQRVFTLLIYANYADTFYIFLACSARFRRQLKFVLFNIYLQQYRAKSNINRVQPIDRSFALTIDSGIEHK</sequence>